<dbReference type="Proteomes" id="UP000035682">
    <property type="component" value="Unplaced"/>
</dbReference>
<protein>
    <recommendedName>
        <fullName evidence="2">DUF7585 domain-containing protein</fullName>
    </recommendedName>
</protein>
<dbReference type="GeneID" id="36385569"/>
<dbReference type="CTD" id="36385569"/>
<keyword evidence="1" id="KW-0732">Signal</keyword>
<feature type="signal peptide" evidence="1">
    <location>
        <begin position="1"/>
        <end position="23"/>
    </location>
</feature>
<dbReference type="AlphaFoldDB" id="A0A090KY74"/>
<dbReference type="WBParaSite" id="SRAE_X000248800.1">
    <property type="protein sequence ID" value="SRAE_X000248800.1"/>
    <property type="gene ID" value="WBGene00268075"/>
</dbReference>
<keyword evidence="4" id="KW-1185">Reference proteome</keyword>
<reference evidence="3" key="1">
    <citation type="submission" date="2014-09" db="EMBL/GenBank/DDBJ databases">
        <authorList>
            <person name="Aslett A.Martin."/>
        </authorList>
    </citation>
    <scope>NUCLEOTIDE SEQUENCE</scope>
    <source>
        <strain evidence="3">ED321 Heterogonic</strain>
    </source>
</reference>
<gene>
    <name evidence="3 5 6" type="ORF">SRAE_X000248800</name>
</gene>
<reference evidence="4" key="2">
    <citation type="submission" date="2014-09" db="EMBL/GenBank/DDBJ databases">
        <authorList>
            <person name="Martin A.A."/>
        </authorList>
    </citation>
    <scope>NUCLEOTIDE SEQUENCE</scope>
    <source>
        <strain evidence="4">ED321</strain>
    </source>
</reference>
<dbReference type="EMBL" id="LN609402">
    <property type="protein sequence ID" value="CEF60812.1"/>
    <property type="molecule type" value="Genomic_DNA"/>
</dbReference>
<dbReference type="InterPro" id="IPR056007">
    <property type="entry name" value="DUF7585"/>
</dbReference>
<dbReference type="WormBase" id="SRAE_X000248800">
    <property type="protein sequence ID" value="SRP04317"/>
    <property type="gene ID" value="WBGene00268075"/>
</dbReference>
<evidence type="ECO:0000313" key="6">
    <source>
        <dbReference type="WormBase" id="SRAE_X000248800"/>
    </source>
</evidence>
<organism evidence="3">
    <name type="scientific">Strongyloides ratti</name>
    <name type="common">Parasitic roundworm</name>
    <dbReference type="NCBI Taxonomy" id="34506"/>
    <lineage>
        <taxon>Eukaryota</taxon>
        <taxon>Metazoa</taxon>
        <taxon>Ecdysozoa</taxon>
        <taxon>Nematoda</taxon>
        <taxon>Chromadorea</taxon>
        <taxon>Rhabditida</taxon>
        <taxon>Tylenchina</taxon>
        <taxon>Panagrolaimomorpha</taxon>
        <taxon>Strongyloidoidea</taxon>
        <taxon>Strongyloididae</taxon>
        <taxon>Strongyloides</taxon>
    </lineage>
</organism>
<dbReference type="Pfam" id="PF24490">
    <property type="entry name" value="DUF7585"/>
    <property type="match status" value="1"/>
</dbReference>
<reference evidence="5" key="3">
    <citation type="submission" date="2020-12" db="UniProtKB">
        <authorList>
            <consortium name="WormBaseParasite"/>
        </authorList>
    </citation>
    <scope>IDENTIFICATION</scope>
</reference>
<dbReference type="RefSeq" id="XP_024500021.1">
    <property type="nucleotide sequence ID" value="XM_024645771.1"/>
</dbReference>
<name>A0A090KY74_STRRB</name>
<evidence type="ECO:0000256" key="1">
    <source>
        <dbReference type="SAM" id="SignalP"/>
    </source>
</evidence>
<sequence length="223" mass="25630">MLLFLHHFTILWLLLQIITYCKGTIHGSLFLSVSRNITKSTFPVAIKLEEISDVILVKCPGKYYKHSNARDNFALIDSLWSPNSTSSIEKPIYVWTTLSHRASGYSIVTCGELGIRRFDNSLITYDWSYQFNWLSKPKPFEIAKREKISKTLPLSNNCNDNPAKVVKFTRDKQGNMKRLNINNADLKEADEIPHVNKLYYFFVVPEENSTLVHVPPCEIVKSS</sequence>
<evidence type="ECO:0000259" key="2">
    <source>
        <dbReference type="Pfam" id="PF24490"/>
    </source>
</evidence>
<evidence type="ECO:0000313" key="3">
    <source>
        <dbReference type="EMBL" id="CEF60812.1"/>
    </source>
</evidence>
<evidence type="ECO:0000313" key="4">
    <source>
        <dbReference type="Proteomes" id="UP000035682"/>
    </source>
</evidence>
<evidence type="ECO:0000313" key="5">
    <source>
        <dbReference type="WBParaSite" id="SRAE_X000248800.1"/>
    </source>
</evidence>
<feature type="chain" id="PRO_5015030217" description="DUF7585 domain-containing protein" evidence="1">
    <location>
        <begin position="24"/>
        <end position="223"/>
    </location>
</feature>
<feature type="domain" description="DUF7585" evidence="2">
    <location>
        <begin position="27"/>
        <end position="222"/>
    </location>
</feature>
<proteinExistence type="predicted"/>
<accession>A0A090KY74</accession>